<sequence length="69" mass="8033">MFLKGAKRARRAHRCDSDGSWCRVTSHSLSHSSQIIIQIRNFWVASLCLFLACSRIFCVLHFTLFRLSF</sequence>
<keyword evidence="1" id="KW-1133">Transmembrane helix</keyword>
<dbReference type="EMBL" id="CAKOFQ010006672">
    <property type="protein sequence ID" value="CAH1957643.1"/>
    <property type="molecule type" value="Genomic_DNA"/>
</dbReference>
<gene>
    <name evidence="2" type="ORF">ACAOBT_LOCUS2216</name>
</gene>
<accession>A0A9P0JQ11</accession>
<dbReference type="AlphaFoldDB" id="A0A9P0JQ11"/>
<evidence type="ECO:0000313" key="2">
    <source>
        <dbReference type="EMBL" id="CAH1957643.1"/>
    </source>
</evidence>
<evidence type="ECO:0000313" key="3">
    <source>
        <dbReference type="Proteomes" id="UP001152888"/>
    </source>
</evidence>
<feature type="transmembrane region" description="Helical" evidence="1">
    <location>
        <begin position="42"/>
        <end position="64"/>
    </location>
</feature>
<proteinExistence type="predicted"/>
<protein>
    <submittedName>
        <fullName evidence="2">Uncharacterized protein</fullName>
    </submittedName>
</protein>
<reference evidence="2" key="1">
    <citation type="submission" date="2022-03" db="EMBL/GenBank/DDBJ databases">
        <authorList>
            <person name="Sayadi A."/>
        </authorList>
    </citation>
    <scope>NUCLEOTIDE SEQUENCE</scope>
</reference>
<keyword evidence="1" id="KW-0812">Transmembrane</keyword>
<organism evidence="2 3">
    <name type="scientific">Acanthoscelides obtectus</name>
    <name type="common">Bean weevil</name>
    <name type="synonym">Bruchus obtectus</name>
    <dbReference type="NCBI Taxonomy" id="200917"/>
    <lineage>
        <taxon>Eukaryota</taxon>
        <taxon>Metazoa</taxon>
        <taxon>Ecdysozoa</taxon>
        <taxon>Arthropoda</taxon>
        <taxon>Hexapoda</taxon>
        <taxon>Insecta</taxon>
        <taxon>Pterygota</taxon>
        <taxon>Neoptera</taxon>
        <taxon>Endopterygota</taxon>
        <taxon>Coleoptera</taxon>
        <taxon>Polyphaga</taxon>
        <taxon>Cucujiformia</taxon>
        <taxon>Chrysomeloidea</taxon>
        <taxon>Chrysomelidae</taxon>
        <taxon>Bruchinae</taxon>
        <taxon>Bruchini</taxon>
        <taxon>Acanthoscelides</taxon>
    </lineage>
</organism>
<dbReference type="Proteomes" id="UP001152888">
    <property type="component" value="Unassembled WGS sequence"/>
</dbReference>
<keyword evidence="1" id="KW-0472">Membrane</keyword>
<evidence type="ECO:0000256" key="1">
    <source>
        <dbReference type="SAM" id="Phobius"/>
    </source>
</evidence>
<comment type="caution">
    <text evidence="2">The sequence shown here is derived from an EMBL/GenBank/DDBJ whole genome shotgun (WGS) entry which is preliminary data.</text>
</comment>
<keyword evidence="3" id="KW-1185">Reference proteome</keyword>
<name>A0A9P0JQ11_ACAOB</name>